<evidence type="ECO:0000313" key="3">
    <source>
        <dbReference type="EMBL" id="OCA69151.1"/>
    </source>
</evidence>
<sequence length="219" mass="24257">MKKTIIMSMLLAAGMINAQNKTTKYGVFAGVNFSSLTGSDADEFKSRTGFHVGGFIWNYLSDKVSIDVELAYSQMGADFSTTIPYGINEMDGPKSASLNGKLKTDYLRLPVLFSYHPINELSVSIGPEIGILLNKELEYNQTINSSTKQKPDNLQQFDAGIKLKAQYIFAKHYLASVGYYFGMTKVYKNAEVYNLNSLVIVDAPKVYNSNLGISLGYVF</sequence>
<evidence type="ECO:0000313" key="4">
    <source>
        <dbReference type="Proteomes" id="UP000092651"/>
    </source>
</evidence>
<dbReference type="OrthoDB" id="947434at2"/>
<evidence type="ECO:0000259" key="2">
    <source>
        <dbReference type="Pfam" id="PF13568"/>
    </source>
</evidence>
<name>A0A1B8ZC04_9FLAO</name>
<keyword evidence="1" id="KW-0732">Signal</keyword>
<dbReference type="Pfam" id="PF13568">
    <property type="entry name" value="OMP_b-brl_2"/>
    <property type="match status" value="1"/>
</dbReference>
<organism evidence="3 4">
    <name type="scientific">Chryseobacterium artocarpi</name>
    <dbReference type="NCBI Taxonomy" id="1414727"/>
    <lineage>
        <taxon>Bacteria</taxon>
        <taxon>Pseudomonadati</taxon>
        <taxon>Bacteroidota</taxon>
        <taxon>Flavobacteriia</taxon>
        <taxon>Flavobacteriales</taxon>
        <taxon>Weeksellaceae</taxon>
        <taxon>Chryseobacterium group</taxon>
        <taxon>Chryseobacterium</taxon>
    </lineage>
</organism>
<evidence type="ECO:0000256" key="1">
    <source>
        <dbReference type="SAM" id="SignalP"/>
    </source>
</evidence>
<comment type="caution">
    <text evidence="3">The sequence shown here is derived from an EMBL/GenBank/DDBJ whole genome shotgun (WGS) entry which is preliminary data.</text>
</comment>
<dbReference type="Proteomes" id="UP000092651">
    <property type="component" value="Unassembled WGS sequence"/>
</dbReference>
<proteinExistence type="predicted"/>
<dbReference type="AlphaFoldDB" id="A0A1B8ZC04"/>
<accession>A0A1B8ZC04</accession>
<protein>
    <recommendedName>
        <fullName evidence="2">Outer membrane protein beta-barrel domain-containing protein</fullName>
    </recommendedName>
</protein>
<keyword evidence="4" id="KW-1185">Reference proteome</keyword>
<dbReference type="InterPro" id="IPR025665">
    <property type="entry name" value="Beta-barrel_OMP_2"/>
</dbReference>
<feature type="signal peptide" evidence="1">
    <location>
        <begin position="1"/>
        <end position="18"/>
    </location>
</feature>
<feature type="domain" description="Outer membrane protein beta-barrel" evidence="2">
    <location>
        <begin position="17"/>
        <end position="186"/>
    </location>
</feature>
<reference evidence="3 4" key="1">
    <citation type="submission" date="2016-07" db="EMBL/GenBank/DDBJ databases">
        <authorList>
            <person name="Jeong J.-J."/>
            <person name="Kim D.W."/>
            <person name="Sang M.K."/>
            <person name="Choi I.-G."/>
            <person name="Kim K.D."/>
        </authorList>
    </citation>
    <scope>NUCLEOTIDE SEQUENCE [LARGE SCALE GENOMIC DNA]</scope>
    <source>
        <strain evidence="3 4">UTM-3</strain>
    </source>
</reference>
<dbReference type="RefSeq" id="WP_065396250.1">
    <property type="nucleotide sequence ID" value="NZ_MAYH01000048.1"/>
</dbReference>
<feature type="chain" id="PRO_5008620415" description="Outer membrane protein beta-barrel domain-containing protein" evidence="1">
    <location>
        <begin position="19"/>
        <end position="219"/>
    </location>
</feature>
<gene>
    <name evidence="3" type="ORF">BBI01_18280</name>
</gene>
<dbReference type="EMBL" id="MAYH01000048">
    <property type="protein sequence ID" value="OCA69151.1"/>
    <property type="molecule type" value="Genomic_DNA"/>
</dbReference>